<protein>
    <submittedName>
        <fullName evidence="4">Terminase</fullName>
    </submittedName>
</protein>
<proteinExistence type="inferred from homology"/>
<evidence type="ECO:0000259" key="2">
    <source>
        <dbReference type="Pfam" id="PF05876"/>
    </source>
</evidence>
<evidence type="ECO:0000313" key="5">
    <source>
        <dbReference type="Proteomes" id="UP000064029"/>
    </source>
</evidence>
<dbReference type="InterPro" id="IPR046453">
    <property type="entry name" value="GpA_ATPase"/>
</dbReference>
<dbReference type="Proteomes" id="UP000064029">
    <property type="component" value="Unassembled WGS sequence"/>
</dbReference>
<dbReference type="OrthoDB" id="5181253at2"/>
<feature type="domain" description="Phage terminase large subunit GpA ATPase" evidence="2">
    <location>
        <begin position="48"/>
        <end position="306"/>
    </location>
</feature>
<dbReference type="InterPro" id="IPR046454">
    <property type="entry name" value="GpA_endonuclease"/>
</dbReference>
<dbReference type="HAMAP" id="MF_04144">
    <property type="entry name" value="TERL_LAMBDA"/>
    <property type="match status" value="1"/>
</dbReference>
<name>A0A103RHR3_9BURK</name>
<dbReference type="EMBL" id="LOXM01000118">
    <property type="protein sequence ID" value="KVG67948.1"/>
    <property type="molecule type" value="Genomic_DNA"/>
</dbReference>
<dbReference type="GO" id="GO:0016887">
    <property type="term" value="F:ATP hydrolysis activity"/>
    <property type="evidence" value="ECO:0007669"/>
    <property type="project" value="InterPro"/>
</dbReference>
<feature type="domain" description="Terminase large subunit GpA endonuclease" evidence="3">
    <location>
        <begin position="316"/>
        <end position="625"/>
    </location>
</feature>
<evidence type="ECO:0000256" key="1">
    <source>
        <dbReference type="SAM" id="MobiDB-lite"/>
    </source>
</evidence>
<dbReference type="GO" id="GO:0005524">
    <property type="term" value="F:ATP binding"/>
    <property type="evidence" value="ECO:0007669"/>
    <property type="project" value="InterPro"/>
</dbReference>
<reference evidence="4 5" key="1">
    <citation type="submission" date="2015-11" db="EMBL/GenBank/DDBJ databases">
        <title>Expanding the genomic diversity of Burkholderia species for the development of highly accurate diagnostics.</title>
        <authorList>
            <person name="Sahl J."/>
            <person name="Keim P."/>
            <person name="Wagner D."/>
        </authorList>
    </citation>
    <scope>NUCLEOTIDE SEQUENCE [LARGE SCALE GENOMIC DNA]</scope>
    <source>
        <strain evidence="4 5">MSMB2036</strain>
    </source>
</reference>
<evidence type="ECO:0000313" key="4">
    <source>
        <dbReference type="EMBL" id="KVG67948.1"/>
    </source>
</evidence>
<dbReference type="AlphaFoldDB" id="A0A103RHR3"/>
<dbReference type="GO" id="GO:0004519">
    <property type="term" value="F:endonuclease activity"/>
    <property type="evidence" value="ECO:0007669"/>
    <property type="project" value="InterPro"/>
</dbReference>
<dbReference type="InterPro" id="IPR008866">
    <property type="entry name" value="Phage_lambda_GpA-like"/>
</dbReference>
<dbReference type="Pfam" id="PF05876">
    <property type="entry name" value="GpA_ATPase"/>
    <property type="match status" value="1"/>
</dbReference>
<evidence type="ECO:0000259" key="3">
    <source>
        <dbReference type="Pfam" id="PF20454"/>
    </source>
</evidence>
<organism evidence="4 5">
    <name type="scientific">Burkholderia ubonensis</name>
    <dbReference type="NCBI Taxonomy" id="101571"/>
    <lineage>
        <taxon>Bacteria</taxon>
        <taxon>Pseudomonadati</taxon>
        <taxon>Pseudomonadota</taxon>
        <taxon>Betaproteobacteria</taxon>
        <taxon>Burkholderiales</taxon>
        <taxon>Burkholderiaceae</taxon>
        <taxon>Burkholderia</taxon>
        <taxon>Burkholderia cepacia complex</taxon>
    </lineage>
</organism>
<gene>
    <name evidence="4" type="ORF">WJ33_24135</name>
</gene>
<feature type="region of interest" description="Disordered" evidence="1">
    <location>
        <begin position="654"/>
        <end position="704"/>
    </location>
</feature>
<accession>A0A103RHR3</accession>
<dbReference type="Pfam" id="PF20454">
    <property type="entry name" value="GpA_nuclease"/>
    <property type="match status" value="1"/>
</dbReference>
<feature type="compositionally biased region" description="Basic residues" evidence="1">
    <location>
        <begin position="691"/>
        <end position="704"/>
    </location>
</feature>
<comment type="caution">
    <text evidence="4">The sequence shown here is derived from an EMBL/GenBank/DDBJ whole genome shotgun (WGS) entry which is preliminary data.</text>
</comment>
<sequence>MDALSSYLNTTQTVRAVIRRIAKLLSPPERIGTTEWATKHRKLNAKASASPGRYNPNITPWVFAMHEALDDPTVQKVVCMKSAQVAWTDGVLLNYIGKRIDVDPCPMIVMFPKEKTAKKFNLEKFEPMVEVTPRLSAKLPVHAARDKNNLWDHKTFARGFLKFITSNAPDDVKSTPAPVVAVEEPDDANTNVREQGDSITLLEQRNKTYSARRRKMILGGTPTVDGLSRIQQAYAASDQRVYLVPCPDCDEEHELAWENVTWSNDAEVVHEVYGRARPETARYTCPHCGSLWDDAMRIRAVRRGRWVATAPFHGVAGFRINELVSPFPGSNMAELVKKWLEADKALREGDDTKMRSFVNNSQGRAYKYKSELPELDVLAERALPYAELTVPVGGLLLTLGVDVQHDRLAIVLRAWGRGEESWLVAWGEIHGNVLEQQQDPLTGGVWGALTMLLTHAYRHENGWLLRVRATSIDSSDGSTSDAVYKYVRAAQQAGYNVMAVKGSSNPDAEIFSVPKASIDSTRNNSKAAKYGLRPYMVGVSRAKDLILENRMKLEGDGPGRMHWYRGVRSDYLSQLTAEVKVPGPRGGKRVWQKKAGARNEALDCEGYAMHAARSVKVHLMKEEHWQVEQHLASQVSLFDVVPVLEALPSGLPVAVFPDPPDEPEARETQRPSPQVAKPAETPPPSGVSRIQGRRVGRSTYLSRR</sequence>